<name>A0AAV2E089_9ROSI</name>
<keyword evidence="2" id="KW-1185">Reference proteome</keyword>
<dbReference type="EMBL" id="OZ034816">
    <property type="protein sequence ID" value="CAL1379227.1"/>
    <property type="molecule type" value="Genomic_DNA"/>
</dbReference>
<gene>
    <name evidence="1" type="ORF">LTRI10_LOCUS20759</name>
</gene>
<organism evidence="1 2">
    <name type="scientific">Linum trigynum</name>
    <dbReference type="NCBI Taxonomy" id="586398"/>
    <lineage>
        <taxon>Eukaryota</taxon>
        <taxon>Viridiplantae</taxon>
        <taxon>Streptophyta</taxon>
        <taxon>Embryophyta</taxon>
        <taxon>Tracheophyta</taxon>
        <taxon>Spermatophyta</taxon>
        <taxon>Magnoliopsida</taxon>
        <taxon>eudicotyledons</taxon>
        <taxon>Gunneridae</taxon>
        <taxon>Pentapetalae</taxon>
        <taxon>rosids</taxon>
        <taxon>fabids</taxon>
        <taxon>Malpighiales</taxon>
        <taxon>Linaceae</taxon>
        <taxon>Linum</taxon>
    </lineage>
</organism>
<dbReference type="AlphaFoldDB" id="A0AAV2E089"/>
<reference evidence="1 2" key="1">
    <citation type="submission" date="2024-04" db="EMBL/GenBank/DDBJ databases">
        <authorList>
            <person name="Fracassetti M."/>
        </authorList>
    </citation>
    <scope>NUCLEOTIDE SEQUENCE [LARGE SCALE GENOMIC DNA]</scope>
</reference>
<sequence length="116" mass="13123">MRNTTPYSSNGGTVRQDLTSVGLGNVHHVHHVQVLDSDVWGSLSSPVATPHAVNELIYRELCVEFYSTLSHVIPSSKRKGPYVEFMLGGHHHVLTYDRFTQAMRLHPTHMTMTERQ</sequence>
<accession>A0AAV2E089</accession>
<protein>
    <submittedName>
        <fullName evidence="1">Uncharacterized protein</fullName>
    </submittedName>
</protein>
<evidence type="ECO:0000313" key="1">
    <source>
        <dbReference type="EMBL" id="CAL1379227.1"/>
    </source>
</evidence>
<dbReference type="Proteomes" id="UP001497516">
    <property type="component" value="Chromosome 3"/>
</dbReference>
<proteinExistence type="predicted"/>
<evidence type="ECO:0000313" key="2">
    <source>
        <dbReference type="Proteomes" id="UP001497516"/>
    </source>
</evidence>